<dbReference type="SUPFAM" id="SSF53335">
    <property type="entry name" value="S-adenosyl-L-methionine-dependent methyltransferases"/>
    <property type="match status" value="1"/>
</dbReference>
<dbReference type="CDD" id="cd02440">
    <property type="entry name" value="AdoMet_MTases"/>
    <property type="match status" value="1"/>
</dbReference>
<sequence>MTENKDAIKEIGIITDYWNNRPCNLNHSIKEIGSKDYFDEVEKKKHFVESHILEFADFSKWKNKKVLEIGCGIGTDAVNFIRNGAIYTGLELSDKSLELTKQRLDIYNLNGSLYNLNAENNIDFLGSESYDLIYSFGVIHHSPNPEKIVKNAYNLLKPGGTLKIMVYAENSWKKMLIDKEQEQYEAQNGCPLAYTYTNNQIYDLLKDYTNIQIKQTHIFPYKIEDYKKGVYIKEEWFEAMPEHMFKILEEKLGWHLCVTCNK</sequence>
<dbReference type="Pfam" id="PF08242">
    <property type="entry name" value="Methyltransf_12"/>
    <property type="match status" value="1"/>
</dbReference>
<name>A0A6C0DWY6_9ZZZZ</name>
<evidence type="ECO:0000313" key="2">
    <source>
        <dbReference type="EMBL" id="QHT20833.1"/>
    </source>
</evidence>
<reference evidence="2" key="1">
    <citation type="journal article" date="2020" name="Nature">
        <title>Giant virus diversity and host interactions through global metagenomics.</title>
        <authorList>
            <person name="Schulz F."/>
            <person name="Roux S."/>
            <person name="Paez-Espino D."/>
            <person name="Jungbluth S."/>
            <person name="Walsh D.A."/>
            <person name="Denef V.J."/>
            <person name="McMahon K.D."/>
            <person name="Konstantinidis K.T."/>
            <person name="Eloe-Fadrosh E.A."/>
            <person name="Kyrpides N.C."/>
            <person name="Woyke T."/>
        </authorList>
    </citation>
    <scope>NUCLEOTIDE SEQUENCE</scope>
    <source>
        <strain evidence="2">GVMAG-M-3300023174-75</strain>
    </source>
</reference>
<accession>A0A6C0DWY6</accession>
<dbReference type="Gene3D" id="3.40.50.150">
    <property type="entry name" value="Vaccinia Virus protein VP39"/>
    <property type="match status" value="1"/>
</dbReference>
<dbReference type="AlphaFoldDB" id="A0A6C0DWY6"/>
<protein>
    <recommendedName>
        <fullName evidence="1">Methyltransferase type 12 domain-containing protein</fullName>
    </recommendedName>
</protein>
<dbReference type="InterPro" id="IPR013217">
    <property type="entry name" value="Methyltransf_12"/>
</dbReference>
<dbReference type="PANTHER" id="PTHR43861">
    <property type="entry name" value="TRANS-ACONITATE 2-METHYLTRANSFERASE-RELATED"/>
    <property type="match status" value="1"/>
</dbReference>
<feature type="domain" description="Methyltransferase type 12" evidence="1">
    <location>
        <begin position="67"/>
        <end position="162"/>
    </location>
</feature>
<dbReference type="InterPro" id="IPR029063">
    <property type="entry name" value="SAM-dependent_MTases_sf"/>
</dbReference>
<organism evidence="2">
    <name type="scientific">viral metagenome</name>
    <dbReference type="NCBI Taxonomy" id="1070528"/>
    <lineage>
        <taxon>unclassified sequences</taxon>
        <taxon>metagenomes</taxon>
        <taxon>organismal metagenomes</taxon>
    </lineage>
</organism>
<proteinExistence type="predicted"/>
<evidence type="ECO:0000259" key="1">
    <source>
        <dbReference type="Pfam" id="PF08242"/>
    </source>
</evidence>
<dbReference type="EMBL" id="MN739683">
    <property type="protein sequence ID" value="QHT20833.1"/>
    <property type="molecule type" value="Genomic_DNA"/>
</dbReference>